<evidence type="ECO:0000313" key="1">
    <source>
        <dbReference type="EMBL" id="AUB54647.1"/>
    </source>
</evidence>
<accession>A0A2H4V980</accession>
<evidence type="ECO:0000313" key="2">
    <source>
        <dbReference type="Proteomes" id="UP000232806"/>
    </source>
</evidence>
<protein>
    <submittedName>
        <fullName evidence="1">Uncharacterized protein</fullName>
    </submittedName>
</protein>
<dbReference type="RefSeq" id="WP_100904621.1">
    <property type="nucleotide sequence ID" value="NZ_CP017766.1"/>
</dbReference>
<proteinExistence type="predicted"/>
<sequence length="121" mass="13689">MSNRKFEICLLIILIFILTIIVSISGCIEEEDCSDCTNCTDCYIGINSTEESKLFDELDGIVKTYVAGKENITDKSIIWTSIKFKSKDEAFVSATVNNKTWDGTWKHSDNQWNPGEDFKSS</sequence>
<dbReference type="GeneID" id="35120016"/>
<gene>
    <name evidence="1" type="ORF">BK007_00475</name>
</gene>
<reference evidence="1 2" key="1">
    <citation type="submission" date="2016-10" db="EMBL/GenBank/DDBJ databases">
        <title>Comparative genomics between deep and shallow subseafloor isolates.</title>
        <authorList>
            <person name="Ishii S."/>
            <person name="Miller J.R."/>
            <person name="Sutton G."/>
            <person name="Suzuki S."/>
            <person name="Methe B."/>
            <person name="Inagaki F."/>
            <person name="Imachi H."/>
        </authorList>
    </citation>
    <scope>NUCLEOTIDE SEQUENCE [LARGE SCALE GENOMIC DNA]</scope>
    <source>
        <strain evidence="1 2">MO-MB1</strain>
    </source>
</reference>
<dbReference type="PROSITE" id="PS51257">
    <property type="entry name" value="PROKAR_LIPOPROTEIN"/>
    <property type="match status" value="1"/>
</dbReference>
<name>A0A2H4V980_9EURY</name>
<dbReference type="Proteomes" id="UP000232806">
    <property type="component" value="Chromosome"/>
</dbReference>
<dbReference type="OrthoDB" id="70921at2157"/>
<organism evidence="1 2">
    <name type="scientific">Methanobacterium subterraneum</name>
    <dbReference type="NCBI Taxonomy" id="59277"/>
    <lineage>
        <taxon>Archaea</taxon>
        <taxon>Methanobacteriati</taxon>
        <taxon>Methanobacteriota</taxon>
        <taxon>Methanomada group</taxon>
        <taxon>Methanobacteria</taxon>
        <taxon>Methanobacteriales</taxon>
        <taxon>Methanobacteriaceae</taxon>
        <taxon>Methanobacterium</taxon>
    </lineage>
</organism>
<dbReference type="AlphaFoldDB" id="A0A2H4V980"/>
<dbReference type="EMBL" id="CP017766">
    <property type="protein sequence ID" value="AUB54647.1"/>
    <property type="molecule type" value="Genomic_DNA"/>
</dbReference>